<dbReference type="FunFam" id="1.10.238.20:FF:000001">
    <property type="entry name" value="General odorant-binding protein lush"/>
    <property type="match status" value="1"/>
</dbReference>
<comment type="similarity">
    <text evidence="2">Belongs to the PBP/GOBP family.</text>
</comment>
<keyword evidence="8" id="KW-1185">Reference proteome</keyword>
<organism evidence="7 8">
    <name type="scientific">Ignelater luminosus</name>
    <name type="common">Cucubano</name>
    <name type="synonym">Pyrophorus luminosus</name>
    <dbReference type="NCBI Taxonomy" id="2038154"/>
    <lineage>
        <taxon>Eukaryota</taxon>
        <taxon>Metazoa</taxon>
        <taxon>Ecdysozoa</taxon>
        <taxon>Arthropoda</taxon>
        <taxon>Hexapoda</taxon>
        <taxon>Insecta</taxon>
        <taxon>Pterygota</taxon>
        <taxon>Neoptera</taxon>
        <taxon>Endopterygota</taxon>
        <taxon>Coleoptera</taxon>
        <taxon>Polyphaga</taxon>
        <taxon>Elateriformia</taxon>
        <taxon>Elateroidea</taxon>
        <taxon>Elateridae</taxon>
        <taxon>Agrypninae</taxon>
        <taxon>Pyrophorini</taxon>
        <taxon>Ignelater</taxon>
    </lineage>
</organism>
<proteinExistence type="inferred from homology"/>
<dbReference type="Pfam" id="PF01395">
    <property type="entry name" value="PBP_GOBP"/>
    <property type="match status" value="1"/>
</dbReference>
<dbReference type="SMART" id="SM00708">
    <property type="entry name" value="PhBP"/>
    <property type="match status" value="1"/>
</dbReference>
<evidence type="ECO:0000256" key="6">
    <source>
        <dbReference type="ARBA" id="ARBA00056866"/>
    </source>
</evidence>
<dbReference type="EMBL" id="VTPC01085150">
    <property type="protein sequence ID" value="KAF2887106.1"/>
    <property type="molecule type" value="Genomic_DNA"/>
</dbReference>
<dbReference type="CDD" id="cd23992">
    <property type="entry name" value="PBP_GOBP"/>
    <property type="match status" value="1"/>
</dbReference>
<dbReference type="Gene3D" id="1.10.238.20">
    <property type="entry name" value="Pheromone/general odorant binding protein domain"/>
    <property type="match status" value="1"/>
</dbReference>
<dbReference type="GO" id="GO:0007608">
    <property type="term" value="P:sensory perception of smell"/>
    <property type="evidence" value="ECO:0007669"/>
    <property type="project" value="TreeGrafter"/>
</dbReference>
<keyword evidence="5" id="KW-0325">Glycoprotein</keyword>
<comment type="caution">
    <text evidence="7">The sequence shown here is derived from an EMBL/GenBank/DDBJ whole genome shotgun (WGS) entry which is preliminary data.</text>
</comment>
<keyword evidence="3" id="KW-0964">Secreted</keyword>
<dbReference type="GO" id="GO:0005549">
    <property type="term" value="F:odorant binding"/>
    <property type="evidence" value="ECO:0007669"/>
    <property type="project" value="InterPro"/>
</dbReference>
<evidence type="ECO:0000313" key="7">
    <source>
        <dbReference type="EMBL" id="KAF2887106.1"/>
    </source>
</evidence>
<dbReference type="SUPFAM" id="SSF47565">
    <property type="entry name" value="Insect pheromone/odorant-binding proteins"/>
    <property type="match status" value="1"/>
</dbReference>
<evidence type="ECO:0000256" key="4">
    <source>
        <dbReference type="ARBA" id="ARBA00022729"/>
    </source>
</evidence>
<evidence type="ECO:0000256" key="1">
    <source>
        <dbReference type="ARBA" id="ARBA00004613"/>
    </source>
</evidence>
<accession>A0A8K0CK18</accession>
<evidence type="ECO:0000313" key="8">
    <source>
        <dbReference type="Proteomes" id="UP000801492"/>
    </source>
</evidence>
<dbReference type="OrthoDB" id="6601693at2759"/>
<evidence type="ECO:0000256" key="2">
    <source>
        <dbReference type="ARBA" id="ARBA00008098"/>
    </source>
</evidence>
<dbReference type="PANTHER" id="PTHR11857">
    <property type="entry name" value="ODORANT BINDING PROTEIN-RELATED"/>
    <property type="match status" value="1"/>
</dbReference>
<name>A0A8K0CK18_IGNLU</name>
<dbReference type="InterPro" id="IPR036728">
    <property type="entry name" value="PBP_GOBP_sf"/>
</dbReference>
<dbReference type="GO" id="GO:0005615">
    <property type="term" value="C:extracellular space"/>
    <property type="evidence" value="ECO:0007669"/>
    <property type="project" value="TreeGrafter"/>
</dbReference>
<feature type="non-terminal residue" evidence="7">
    <location>
        <position position="1"/>
    </location>
</feature>
<dbReference type="AlphaFoldDB" id="A0A8K0CK18"/>
<comment type="subcellular location">
    <subcellularLocation>
        <location evidence="1">Secreted</location>
    </subcellularLocation>
</comment>
<keyword evidence="4" id="KW-0732">Signal</keyword>
<sequence length="112" mass="12422">DPKDEFAQKVKESKEACIKDTNVKPDMAEKAMDGEFADDKDLKCFIKCMFVKFGYMTDAGDLNVDFMKEHPRPGDDKTKSSAAIDKCKSPAGSDACEKAYNFAKCAHPELKA</sequence>
<protein>
    <submittedName>
        <fullName evidence="7">Uncharacterized protein</fullName>
    </submittedName>
</protein>
<gene>
    <name evidence="7" type="ORF">ILUMI_19067</name>
</gene>
<evidence type="ECO:0000256" key="3">
    <source>
        <dbReference type="ARBA" id="ARBA00022525"/>
    </source>
</evidence>
<reference evidence="7" key="1">
    <citation type="submission" date="2019-08" db="EMBL/GenBank/DDBJ databases">
        <title>The genome of the North American firefly Photinus pyralis.</title>
        <authorList>
            <consortium name="Photinus pyralis genome working group"/>
            <person name="Fallon T.R."/>
            <person name="Sander Lower S.E."/>
            <person name="Weng J.-K."/>
        </authorList>
    </citation>
    <scope>NUCLEOTIDE SEQUENCE</scope>
    <source>
        <strain evidence="7">TRF0915ILg1</strain>
        <tissue evidence="7">Whole body</tissue>
    </source>
</reference>
<dbReference type="InterPro" id="IPR006170">
    <property type="entry name" value="PBP/GOBP"/>
</dbReference>
<comment type="function">
    <text evidence="6">May be a carrier protein for lipids.</text>
</comment>
<dbReference type="Proteomes" id="UP000801492">
    <property type="component" value="Unassembled WGS sequence"/>
</dbReference>
<evidence type="ECO:0000256" key="5">
    <source>
        <dbReference type="ARBA" id="ARBA00023180"/>
    </source>
</evidence>